<sequence length="233" mass="27017">VSAHLNKAGTLVNLEKYEEAIGAYKDYLEVDDQNPMIYTYMGECYEKIGDYDKAIEQYLKAIELDAKFHEAWYGIGVSYLYMKKLSDSLYYLNKAIHLDKDNPDYWFTLGNVQTNMGALSDAVRAYSQVESLDPHDFEAWVSHAELEFKRSGPVKAIEVLKKAYTHNSDIPAIIYSLSAYYFLTGEEELCLRFFDKGLRLNQNERQMAFNICRRLKYNYKIISLIGKAKNKKP</sequence>
<comment type="caution">
    <text evidence="1">The sequence shown here is derived from an EMBL/GenBank/DDBJ whole genome shotgun (WGS) entry which is preliminary data.</text>
</comment>
<protein>
    <submittedName>
        <fullName evidence="1">Uncharacterized protein</fullName>
    </submittedName>
</protein>
<accession>X1BM75</accession>
<dbReference type="AlphaFoldDB" id="X1BM75"/>
<dbReference type="EMBL" id="BART01025048">
    <property type="protein sequence ID" value="GAG96085.1"/>
    <property type="molecule type" value="Genomic_DNA"/>
</dbReference>
<gene>
    <name evidence="1" type="ORF">S01H4_45050</name>
</gene>
<name>X1BM75_9ZZZZ</name>
<dbReference type="PROSITE" id="PS50005">
    <property type="entry name" value="TPR"/>
    <property type="match status" value="3"/>
</dbReference>
<evidence type="ECO:0000313" key="1">
    <source>
        <dbReference type="EMBL" id="GAG96085.1"/>
    </source>
</evidence>
<dbReference type="PROSITE" id="PS50293">
    <property type="entry name" value="TPR_REGION"/>
    <property type="match status" value="1"/>
</dbReference>
<dbReference type="InterPro" id="IPR011990">
    <property type="entry name" value="TPR-like_helical_dom_sf"/>
</dbReference>
<dbReference type="SUPFAM" id="SSF48452">
    <property type="entry name" value="TPR-like"/>
    <property type="match status" value="1"/>
</dbReference>
<dbReference type="Pfam" id="PF13181">
    <property type="entry name" value="TPR_8"/>
    <property type="match status" value="2"/>
</dbReference>
<dbReference type="PANTHER" id="PTHR12558">
    <property type="entry name" value="CELL DIVISION CYCLE 16,23,27"/>
    <property type="match status" value="1"/>
</dbReference>
<reference evidence="1" key="1">
    <citation type="journal article" date="2014" name="Front. Microbiol.">
        <title>High frequency of phylogenetically diverse reductive dehalogenase-homologous genes in deep subseafloor sedimentary metagenomes.</title>
        <authorList>
            <person name="Kawai M."/>
            <person name="Futagami T."/>
            <person name="Toyoda A."/>
            <person name="Takaki Y."/>
            <person name="Nishi S."/>
            <person name="Hori S."/>
            <person name="Arai W."/>
            <person name="Tsubouchi T."/>
            <person name="Morono Y."/>
            <person name="Uchiyama I."/>
            <person name="Ito T."/>
            <person name="Fujiyama A."/>
            <person name="Inagaki F."/>
            <person name="Takami H."/>
        </authorList>
    </citation>
    <scope>NUCLEOTIDE SEQUENCE</scope>
    <source>
        <strain evidence="1">Expedition CK06-06</strain>
    </source>
</reference>
<dbReference type="PANTHER" id="PTHR12558:SF13">
    <property type="entry name" value="CELL DIVISION CYCLE PROTEIN 27 HOMOLOG"/>
    <property type="match status" value="1"/>
</dbReference>
<dbReference type="SMART" id="SM00028">
    <property type="entry name" value="TPR"/>
    <property type="match status" value="6"/>
</dbReference>
<dbReference type="InterPro" id="IPR019734">
    <property type="entry name" value="TPR_rpt"/>
</dbReference>
<proteinExistence type="predicted"/>
<dbReference type="Pfam" id="PF13414">
    <property type="entry name" value="TPR_11"/>
    <property type="match status" value="1"/>
</dbReference>
<organism evidence="1">
    <name type="scientific">marine sediment metagenome</name>
    <dbReference type="NCBI Taxonomy" id="412755"/>
    <lineage>
        <taxon>unclassified sequences</taxon>
        <taxon>metagenomes</taxon>
        <taxon>ecological metagenomes</taxon>
    </lineage>
</organism>
<dbReference type="Gene3D" id="1.25.40.10">
    <property type="entry name" value="Tetratricopeptide repeat domain"/>
    <property type="match status" value="1"/>
</dbReference>
<feature type="non-terminal residue" evidence="1">
    <location>
        <position position="1"/>
    </location>
</feature>